<name>V6M072_9EUKA</name>
<evidence type="ECO:0000313" key="4">
    <source>
        <dbReference type="EMBL" id="KAH0572088.1"/>
    </source>
</evidence>
<accession>V6M072</accession>
<evidence type="ECO:0000313" key="5">
    <source>
        <dbReference type="Proteomes" id="UP000018208"/>
    </source>
</evidence>
<dbReference type="EMBL" id="AUWU02000006">
    <property type="protein sequence ID" value="KAH0572088.1"/>
    <property type="molecule type" value="Genomic_DNA"/>
</dbReference>
<evidence type="ECO:0000313" key="3">
    <source>
        <dbReference type="EMBL" id="KAH0572079.1"/>
    </source>
</evidence>
<keyword evidence="5" id="KW-1185">Reference proteome</keyword>
<dbReference type="EMBL" id="AUWU02000006">
    <property type="protein sequence ID" value="KAH0572079.1"/>
    <property type="molecule type" value="Genomic_DNA"/>
</dbReference>
<evidence type="ECO:0000313" key="1">
    <source>
        <dbReference type="EMBL" id="EST49431.1"/>
    </source>
</evidence>
<dbReference type="AlphaFoldDB" id="V6M072"/>
<dbReference type="Proteomes" id="UP000018208">
    <property type="component" value="Unassembled WGS sequence"/>
</dbReference>
<organism evidence="1">
    <name type="scientific">Spironucleus salmonicida</name>
    <dbReference type="NCBI Taxonomy" id="348837"/>
    <lineage>
        <taxon>Eukaryota</taxon>
        <taxon>Metamonada</taxon>
        <taxon>Diplomonadida</taxon>
        <taxon>Hexamitidae</taxon>
        <taxon>Hexamitinae</taxon>
        <taxon>Spironucleus</taxon>
    </lineage>
</organism>
<reference evidence="1 2" key="1">
    <citation type="journal article" date="2014" name="PLoS Genet.">
        <title>The Genome of Spironucleus salmonicida Highlights a Fish Pathogen Adapted to Fluctuating Environments.</title>
        <authorList>
            <person name="Xu F."/>
            <person name="Jerlstrom-Hultqvist J."/>
            <person name="Einarsson E."/>
            <person name="Astvaldsson A."/>
            <person name="Svard S.G."/>
            <person name="Andersson J.O."/>
        </authorList>
    </citation>
    <scope>NUCLEOTIDE SEQUENCE</scope>
    <source>
        <strain evidence="2">ATCC 50377</strain>
    </source>
</reference>
<evidence type="ECO:0000313" key="2">
    <source>
        <dbReference type="EMBL" id="KAH0572070.1"/>
    </source>
</evidence>
<dbReference type="VEuPathDB" id="GiardiaDB:SS50377_26286"/>
<sequence>MRTVIKPVNKPHIQKYSEQYSHKSTLLPCMKNKSFQMPSLHASSFSVPQAYLTKPVRSLILRNVYPEQTDQIPVLKRQISQISFRDFTQDIIPHIRLQQRLADIDKVREAAESEWRVVNKVRKGSFVEQEDGLQEPSHIKLIRRQSFMRSCSNLFDIEK</sequence>
<dbReference type="EMBL" id="AUWU02000006">
    <property type="protein sequence ID" value="KAH0572070.1"/>
    <property type="molecule type" value="Genomic_DNA"/>
</dbReference>
<gene>
    <name evidence="1" type="ORF">SS50377_10261</name>
    <name evidence="2" type="ORF">SS50377_26277</name>
    <name evidence="3" type="ORF">SS50377_26286</name>
    <name evidence="4" type="ORF">SS50377_26295</name>
</gene>
<dbReference type="VEuPathDB" id="GiardiaDB:SS50377_26295"/>
<reference evidence="2" key="2">
    <citation type="submission" date="2020-12" db="EMBL/GenBank/DDBJ databases">
        <title>New Spironucleus salmonicida genome in near-complete chromosomes.</title>
        <authorList>
            <person name="Xu F."/>
            <person name="Kurt Z."/>
            <person name="Jimenez-Gonzalez A."/>
            <person name="Astvaldsson A."/>
            <person name="Andersson J.O."/>
            <person name="Svard S.G."/>
        </authorList>
    </citation>
    <scope>NUCLEOTIDE SEQUENCE</scope>
    <source>
        <strain evidence="2">ATCC 50377</strain>
    </source>
</reference>
<dbReference type="EMBL" id="KI545951">
    <property type="protein sequence ID" value="EST49431.1"/>
    <property type="molecule type" value="Genomic_DNA"/>
</dbReference>
<proteinExistence type="predicted"/>
<protein>
    <submittedName>
        <fullName evidence="1">Uncharacterized protein</fullName>
    </submittedName>
</protein>
<dbReference type="VEuPathDB" id="GiardiaDB:SS50377_26277"/>